<dbReference type="KEGG" id="bgok:Pr1d_34960"/>
<reference evidence="1 2" key="1">
    <citation type="submission" date="2019-08" db="EMBL/GenBank/DDBJ databases">
        <title>Deep-cultivation of Planctomycetes and their phenomic and genomic characterization uncovers novel biology.</title>
        <authorList>
            <person name="Wiegand S."/>
            <person name="Jogler M."/>
            <person name="Boedeker C."/>
            <person name="Pinto D."/>
            <person name="Vollmers J."/>
            <person name="Rivas-Marin E."/>
            <person name="Kohn T."/>
            <person name="Peeters S.H."/>
            <person name="Heuer A."/>
            <person name="Rast P."/>
            <person name="Oberbeckmann S."/>
            <person name="Bunk B."/>
            <person name="Jeske O."/>
            <person name="Meyerdierks A."/>
            <person name="Storesund J.E."/>
            <person name="Kallscheuer N."/>
            <person name="Luecker S."/>
            <person name="Lage O.M."/>
            <person name="Pohl T."/>
            <person name="Merkel B.J."/>
            <person name="Hornburger P."/>
            <person name="Mueller R.-W."/>
            <person name="Bruemmer F."/>
            <person name="Labrenz M."/>
            <person name="Spormann A.M."/>
            <person name="Op den Camp H."/>
            <person name="Overmann J."/>
            <person name="Amann R."/>
            <person name="Jetten M.S.M."/>
            <person name="Mascher T."/>
            <person name="Medema M.H."/>
            <person name="Devos D.P."/>
            <person name="Kaster A.-K."/>
            <person name="Ovreas L."/>
            <person name="Rohde M."/>
            <person name="Galperin M.Y."/>
            <person name="Jogler C."/>
        </authorList>
    </citation>
    <scope>NUCLEOTIDE SEQUENCE [LARGE SCALE GENOMIC DNA]</scope>
    <source>
        <strain evidence="1 2">Pr1d</strain>
    </source>
</reference>
<dbReference type="Proteomes" id="UP000323917">
    <property type="component" value="Chromosome"/>
</dbReference>
<dbReference type="EMBL" id="CP042913">
    <property type="protein sequence ID" value="QEG36187.1"/>
    <property type="molecule type" value="Genomic_DNA"/>
</dbReference>
<gene>
    <name evidence="1" type="ORF">Pr1d_34960</name>
</gene>
<dbReference type="AlphaFoldDB" id="A0A5B9QAY4"/>
<sequence>MRKDSQTARWIVQIGDLPKVIEFIGRTRRKAFYKLTPSKNGLGISLNVIEEKCIGELDLNRQPK</sequence>
<evidence type="ECO:0000313" key="2">
    <source>
        <dbReference type="Proteomes" id="UP000323917"/>
    </source>
</evidence>
<name>A0A5B9QAY4_9BACT</name>
<keyword evidence="2" id="KW-1185">Reference proteome</keyword>
<organism evidence="1 2">
    <name type="scientific">Bythopirellula goksoeyrii</name>
    <dbReference type="NCBI Taxonomy" id="1400387"/>
    <lineage>
        <taxon>Bacteria</taxon>
        <taxon>Pseudomonadati</taxon>
        <taxon>Planctomycetota</taxon>
        <taxon>Planctomycetia</taxon>
        <taxon>Pirellulales</taxon>
        <taxon>Lacipirellulaceae</taxon>
        <taxon>Bythopirellula</taxon>
    </lineage>
</organism>
<evidence type="ECO:0000313" key="1">
    <source>
        <dbReference type="EMBL" id="QEG36187.1"/>
    </source>
</evidence>
<proteinExistence type="predicted"/>
<protein>
    <submittedName>
        <fullName evidence="1">Uncharacterized protein</fullName>
    </submittedName>
</protein>
<accession>A0A5B9QAY4</accession>